<organism evidence="1 2">
    <name type="scientific">Marinibaculum pumilum</name>
    <dbReference type="NCBI Taxonomy" id="1766165"/>
    <lineage>
        <taxon>Bacteria</taxon>
        <taxon>Pseudomonadati</taxon>
        <taxon>Pseudomonadota</taxon>
        <taxon>Alphaproteobacteria</taxon>
        <taxon>Rhodospirillales</taxon>
        <taxon>Rhodospirillaceae</taxon>
        <taxon>Marinibaculum</taxon>
    </lineage>
</organism>
<dbReference type="Pfam" id="PF11681">
    <property type="entry name" value="Phage_Tube_PhiTE"/>
    <property type="match status" value="1"/>
</dbReference>
<gene>
    <name evidence="1" type="ORF">ACFOGJ_08830</name>
</gene>
<protein>
    <submittedName>
        <fullName evidence="1">Phage structural protein</fullName>
    </submittedName>
</protein>
<dbReference type="NCBIfam" id="NF047581">
    <property type="entry name" value="gp105_phage_fam"/>
    <property type="match status" value="1"/>
</dbReference>
<accession>A0ABV7KYU4</accession>
<dbReference type="Proteomes" id="UP001595528">
    <property type="component" value="Unassembled WGS sequence"/>
</dbReference>
<comment type="caution">
    <text evidence="1">The sequence shown here is derived from an EMBL/GenBank/DDBJ whole genome shotgun (WGS) entry which is preliminary data.</text>
</comment>
<name>A0ABV7KYU4_9PROT</name>
<proteinExistence type="predicted"/>
<reference evidence="2" key="1">
    <citation type="journal article" date="2019" name="Int. J. Syst. Evol. Microbiol.">
        <title>The Global Catalogue of Microorganisms (GCM) 10K type strain sequencing project: providing services to taxonomists for standard genome sequencing and annotation.</title>
        <authorList>
            <consortium name="The Broad Institute Genomics Platform"/>
            <consortium name="The Broad Institute Genome Sequencing Center for Infectious Disease"/>
            <person name="Wu L."/>
            <person name="Ma J."/>
        </authorList>
    </citation>
    <scope>NUCLEOTIDE SEQUENCE [LARGE SCALE GENOMIC DNA]</scope>
    <source>
        <strain evidence="2">KCTC 42964</strain>
    </source>
</reference>
<evidence type="ECO:0000313" key="1">
    <source>
        <dbReference type="EMBL" id="MFC3227331.1"/>
    </source>
</evidence>
<evidence type="ECO:0000313" key="2">
    <source>
        <dbReference type="Proteomes" id="UP001595528"/>
    </source>
</evidence>
<keyword evidence="2" id="KW-1185">Reference proteome</keyword>
<dbReference type="RefSeq" id="WP_379899496.1">
    <property type="nucleotide sequence ID" value="NZ_JBHRTR010000022.1"/>
</dbReference>
<dbReference type="InterPro" id="IPR021695">
    <property type="entry name" value="Phage_KPP10_Orf10"/>
</dbReference>
<dbReference type="EMBL" id="JBHRTR010000022">
    <property type="protein sequence ID" value="MFC3227331.1"/>
    <property type="molecule type" value="Genomic_DNA"/>
</dbReference>
<sequence>MAVKTYDPRDVQVIIGGFSMTGYADGTYVSVTSDEAAYNKTIGADGEVSRARTNNRSGTMTLTLKQTSASNDVLTGFAIADETANGGVFPAMVKEVGSGRTLLFAAAAWIQQWPDVGYSKEIGNREWTIALATIDRFVGGNADSGA</sequence>